<protein>
    <submittedName>
        <fullName evidence="1">Uncharacterized protein</fullName>
    </submittedName>
</protein>
<comment type="caution">
    <text evidence="1">The sequence shown here is derived from an EMBL/GenBank/DDBJ whole genome shotgun (WGS) entry which is preliminary data.</text>
</comment>
<accession>A0A9W9UB60</accession>
<organism evidence="1 2">
    <name type="scientific">Penicillium brevicompactum</name>
    <dbReference type="NCBI Taxonomy" id="5074"/>
    <lineage>
        <taxon>Eukaryota</taxon>
        <taxon>Fungi</taxon>
        <taxon>Dikarya</taxon>
        <taxon>Ascomycota</taxon>
        <taxon>Pezizomycotina</taxon>
        <taxon>Eurotiomycetes</taxon>
        <taxon>Eurotiomycetidae</taxon>
        <taxon>Eurotiales</taxon>
        <taxon>Aspergillaceae</taxon>
        <taxon>Penicillium</taxon>
    </lineage>
</organism>
<dbReference type="Proteomes" id="UP001147695">
    <property type="component" value="Unassembled WGS sequence"/>
</dbReference>
<dbReference type="EMBL" id="JAPZBQ010000005">
    <property type="protein sequence ID" value="KAJ5330167.1"/>
    <property type="molecule type" value="Genomic_DNA"/>
</dbReference>
<gene>
    <name evidence="1" type="ORF">N7452_010557</name>
</gene>
<evidence type="ECO:0000313" key="2">
    <source>
        <dbReference type="Proteomes" id="UP001147695"/>
    </source>
</evidence>
<evidence type="ECO:0000313" key="1">
    <source>
        <dbReference type="EMBL" id="KAJ5330167.1"/>
    </source>
</evidence>
<reference evidence="1" key="1">
    <citation type="submission" date="2022-12" db="EMBL/GenBank/DDBJ databases">
        <authorList>
            <person name="Petersen C."/>
        </authorList>
    </citation>
    <scope>NUCLEOTIDE SEQUENCE</scope>
    <source>
        <strain evidence="1">IBT 35673</strain>
    </source>
</reference>
<name>A0A9W9UB60_PENBR</name>
<dbReference type="AlphaFoldDB" id="A0A9W9UB60"/>
<proteinExistence type="predicted"/>
<reference evidence="1" key="2">
    <citation type="journal article" date="2023" name="IMA Fungus">
        <title>Comparative genomic study of the Penicillium genus elucidates a diverse pangenome and 15 lateral gene transfer events.</title>
        <authorList>
            <person name="Petersen C."/>
            <person name="Sorensen T."/>
            <person name="Nielsen M.R."/>
            <person name="Sondergaard T.E."/>
            <person name="Sorensen J.L."/>
            <person name="Fitzpatrick D.A."/>
            <person name="Frisvad J.C."/>
            <person name="Nielsen K.L."/>
        </authorList>
    </citation>
    <scope>NUCLEOTIDE SEQUENCE</scope>
    <source>
        <strain evidence="1">IBT 35673</strain>
    </source>
</reference>
<sequence>MGFPVCDKLMALLLADGQINALREFLPRLPSSLAFVLSAFESASSSVVTLMPTMPPVLDSLLKPDIDMATTFRLFLRDSIPLTRLNALKQQHPPITELLSELYDIETYAACFTTLNALSFTDGLNRFQDAAFQLERSQLKLTYLKFLQHFRNIARARHE</sequence>